<feature type="compositionally biased region" description="Low complexity" evidence="1">
    <location>
        <begin position="25"/>
        <end position="38"/>
    </location>
</feature>
<accession>A0A5B7D9T2</accession>
<comment type="caution">
    <text evidence="2">The sequence shown here is derived from an EMBL/GenBank/DDBJ whole genome shotgun (WGS) entry which is preliminary data.</text>
</comment>
<proteinExistence type="predicted"/>
<dbReference type="Proteomes" id="UP000324222">
    <property type="component" value="Unassembled WGS sequence"/>
</dbReference>
<keyword evidence="3" id="KW-1185">Reference proteome</keyword>
<organism evidence="2 3">
    <name type="scientific">Portunus trituberculatus</name>
    <name type="common">Swimming crab</name>
    <name type="synonym">Neptunus trituberculatus</name>
    <dbReference type="NCBI Taxonomy" id="210409"/>
    <lineage>
        <taxon>Eukaryota</taxon>
        <taxon>Metazoa</taxon>
        <taxon>Ecdysozoa</taxon>
        <taxon>Arthropoda</taxon>
        <taxon>Crustacea</taxon>
        <taxon>Multicrustacea</taxon>
        <taxon>Malacostraca</taxon>
        <taxon>Eumalacostraca</taxon>
        <taxon>Eucarida</taxon>
        <taxon>Decapoda</taxon>
        <taxon>Pleocyemata</taxon>
        <taxon>Brachyura</taxon>
        <taxon>Eubrachyura</taxon>
        <taxon>Portunoidea</taxon>
        <taxon>Portunidae</taxon>
        <taxon>Portuninae</taxon>
        <taxon>Portunus</taxon>
    </lineage>
</organism>
<dbReference type="AlphaFoldDB" id="A0A5B7D9T2"/>
<evidence type="ECO:0000313" key="2">
    <source>
        <dbReference type="EMBL" id="MPC17906.1"/>
    </source>
</evidence>
<sequence length="95" mass="9520">MCSPGREAREARRPGICAAHLGCSCSPSGPRPPSHSSGAVLPSVGGGGNPGHQHTVKRRHLQHQHAVPALPGAPGPQRGCPTCACHALSGGALLT</sequence>
<dbReference type="PROSITE" id="PS51257">
    <property type="entry name" value="PROKAR_LIPOPROTEIN"/>
    <property type="match status" value="1"/>
</dbReference>
<protein>
    <submittedName>
        <fullName evidence="2">Uncharacterized protein</fullName>
    </submittedName>
</protein>
<evidence type="ECO:0000313" key="3">
    <source>
        <dbReference type="Proteomes" id="UP000324222"/>
    </source>
</evidence>
<feature type="region of interest" description="Disordered" evidence="1">
    <location>
        <begin position="25"/>
        <end position="77"/>
    </location>
</feature>
<gene>
    <name evidence="2" type="ORF">E2C01_010776</name>
</gene>
<name>A0A5B7D9T2_PORTR</name>
<dbReference type="EMBL" id="VSRR010000630">
    <property type="protein sequence ID" value="MPC17906.1"/>
    <property type="molecule type" value="Genomic_DNA"/>
</dbReference>
<reference evidence="2 3" key="1">
    <citation type="submission" date="2019-05" db="EMBL/GenBank/DDBJ databases">
        <title>Another draft genome of Portunus trituberculatus and its Hox gene families provides insights of decapod evolution.</title>
        <authorList>
            <person name="Jeong J.-H."/>
            <person name="Song I."/>
            <person name="Kim S."/>
            <person name="Choi T."/>
            <person name="Kim D."/>
            <person name="Ryu S."/>
            <person name="Kim W."/>
        </authorList>
    </citation>
    <scope>NUCLEOTIDE SEQUENCE [LARGE SCALE GENOMIC DNA]</scope>
    <source>
        <tissue evidence="2">Muscle</tissue>
    </source>
</reference>
<feature type="compositionally biased region" description="Basic residues" evidence="1">
    <location>
        <begin position="54"/>
        <end position="63"/>
    </location>
</feature>
<evidence type="ECO:0000256" key="1">
    <source>
        <dbReference type="SAM" id="MobiDB-lite"/>
    </source>
</evidence>